<dbReference type="KEGG" id="hazt:108669171"/>
<dbReference type="InterPro" id="IPR050143">
    <property type="entry name" value="TRIM/RBCC"/>
</dbReference>
<dbReference type="RefSeq" id="XP_018011959.1">
    <property type="nucleotide sequence ID" value="XM_018156470.2"/>
</dbReference>
<dbReference type="Pfam" id="PF13639">
    <property type="entry name" value="zf-RING_2"/>
    <property type="match status" value="1"/>
</dbReference>
<keyword evidence="7" id="KW-1185">Reference proteome</keyword>
<dbReference type="Pfam" id="PF00643">
    <property type="entry name" value="zf-B_box"/>
    <property type="match status" value="1"/>
</dbReference>
<evidence type="ECO:0000313" key="9">
    <source>
        <dbReference type="RefSeq" id="XP_047736454.1"/>
    </source>
</evidence>
<keyword evidence="1" id="KW-0479">Metal-binding</keyword>
<dbReference type="PROSITE" id="PS50119">
    <property type="entry name" value="ZF_BBOX"/>
    <property type="match status" value="1"/>
</dbReference>
<gene>
    <name evidence="8 9" type="primary">LOC108669171</name>
</gene>
<keyword evidence="2 4" id="KW-0863">Zinc-finger</keyword>
<organism evidence="7 8">
    <name type="scientific">Hyalella azteca</name>
    <name type="common">Amphipod</name>
    <dbReference type="NCBI Taxonomy" id="294128"/>
    <lineage>
        <taxon>Eukaryota</taxon>
        <taxon>Metazoa</taxon>
        <taxon>Ecdysozoa</taxon>
        <taxon>Arthropoda</taxon>
        <taxon>Crustacea</taxon>
        <taxon>Multicrustacea</taxon>
        <taxon>Malacostraca</taxon>
        <taxon>Eumalacostraca</taxon>
        <taxon>Peracarida</taxon>
        <taxon>Amphipoda</taxon>
        <taxon>Senticaudata</taxon>
        <taxon>Talitrida</taxon>
        <taxon>Talitroidea</taxon>
        <taxon>Hyalellidae</taxon>
        <taxon>Hyalella</taxon>
    </lineage>
</organism>
<dbReference type="PROSITE" id="PS00518">
    <property type="entry name" value="ZF_RING_1"/>
    <property type="match status" value="1"/>
</dbReference>
<dbReference type="OrthoDB" id="6499288at2759"/>
<dbReference type="SUPFAM" id="SSF57850">
    <property type="entry name" value="RING/U-box"/>
    <property type="match status" value="1"/>
</dbReference>
<dbReference type="InterPro" id="IPR001841">
    <property type="entry name" value="Znf_RING"/>
</dbReference>
<dbReference type="InterPro" id="IPR013083">
    <property type="entry name" value="Znf_RING/FYVE/PHD"/>
</dbReference>
<dbReference type="SMART" id="SM00184">
    <property type="entry name" value="RING"/>
    <property type="match status" value="1"/>
</dbReference>
<evidence type="ECO:0000313" key="7">
    <source>
        <dbReference type="Proteomes" id="UP000694843"/>
    </source>
</evidence>
<dbReference type="GeneID" id="108669171"/>
<dbReference type="GO" id="GO:0008270">
    <property type="term" value="F:zinc ion binding"/>
    <property type="evidence" value="ECO:0007669"/>
    <property type="project" value="UniProtKB-KW"/>
</dbReference>
<dbReference type="PANTHER" id="PTHR24103">
    <property type="entry name" value="E3 UBIQUITIN-PROTEIN LIGASE TRIM"/>
    <property type="match status" value="1"/>
</dbReference>
<name>A0A8B7NEC3_HYAAZ</name>
<dbReference type="Gene3D" id="3.30.160.60">
    <property type="entry name" value="Classic Zinc Finger"/>
    <property type="match status" value="1"/>
</dbReference>
<keyword evidence="3" id="KW-0862">Zinc</keyword>
<protein>
    <submittedName>
        <fullName evidence="8 9">E3 ubiquitin-protein ligase TRIM68 isoform X1</fullName>
    </submittedName>
</protein>
<dbReference type="Gene3D" id="3.30.40.10">
    <property type="entry name" value="Zinc/RING finger domain, C3HC4 (zinc finger)"/>
    <property type="match status" value="1"/>
</dbReference>
<sequence>MMASAMIECDVCNEEFDTGNHKPLCLTCGHTFCFSCITHFLERPGDQNCPKCRGKIFLRIDQMLVNYALIPPEKTARPHPPSSLSEAPCLHHGKALDYQCVDCMELVCFTCTRGTHKNHEIELIDDILQVDESVLNPWTKIRTTIHDKLGRWNNLVSVSDDILSLIDEIITLRTKFQGCKDSLLVQQMSTKQDLQAWDAPATVVNENWRRECKEILCRLKLKPPKNIETEDIRARLSAALKKCELLQIYEHGQPWTVASCDEGERAFASLSNNIKPSRLVVLSTHTRPIPGLGTLLSCLAAHHTGDISLLPLDYFWRPAGHSDRGMGDTINKFSDRLDTMYGPTDQVVAYLNERHPAQMLSGRFTAPKIQTRVTREWPCKIGVRFVRNYDIGTYVAFPKHIDDACCVRGTPLNVSSYLRQRGCSVTRWHFPDLCDEDLDWMIGIVHQFRHSRLRVVLPRNGLTATGARRMFEKLPEIREVYHDPGEEHLTSAGSSGAPDLTFIELSTNNIIQWM</sequence>
<dbReference type="PROSITE" id="PS50089">
    <property type="entry name" value="ZF_RING_2"/>
    <property type="match status" value="1"/>
</dbReference>
<proteinExistence type="predicted"/>
<dbReference type="InterPro" id="IPR017907">
    <property type="entry name" value="Znf_RING_CS"/>
</dbReference>
<dbReference type="RefSeq" id="XP_047736454.1">
    <property type="nucleotide sequence ID" value="XM_047880498.1"/>
</dbReference>
<feature type="domain" description="B box-type" evidence="6">
    <location>
        <begin position="84"/>
        <end position="124"/>
    </location>
</feature>
<evidence type="ECO:0000256" key="3">
    <source>
        <dbReference type="ARBA" id="ARBA00022833"/>
    </source>
</evidence>
<evidence type="ECO:0000259" key="6">
    <source>
        <dbReference type="PROSITE" id="PS50119"/>
    </source>
</evidence>
<evidence type="ECO:0000313" key="8">
    <source>
        <dbReference type="RefSeq" id="XP_018011959.1"/>
    </source>
</evidence>
<evidence type="ECO:0000256" key="1">
    <source>
        <dbReference type="ARBA" id="ARBA00022723"/>
    </source>
</evidence>
<accession>A0A8B7NEC3</accession>
<feature type="domain" description="RING-type" evidence="5">
    <location>
        <begin position="9"/>
        <end position="53"/>
    </location>
</feature>
<evidence type="ECO:0000256" key="4">
    <source>
        <dbReference type="PROSITE-ProRule" id="PRU00024"/>
    </source>
</evidence>
<evidence type="ECO:0000259" key="5">
    <source>
        <dbReference type="PROSITE" id="PS50089"/>
    </source>
</evidence>
<dbReference type="AlphaFoldDB" id="A0A8B7NEC3"/>
<evidence type="ECO:0000256" key="2">
    <source>
        <dbReference type="ARBA" id="ARBA00022771"/>
    </source>
</evidence>
<dbReference type="InterPro" id="IPR000315">
    <property type="entry name" value="Znf_B-box"/>
</dbReference>
<dbReference type="SUPFAM" id="SSF57845">
    <property type="entry name" value="B-box zinc-binding domain"/>
    <property type="match status" value="1"/>
</dbReference>
<dbReference type="SMART" id="SM00336">
    <property type="entry name" value="BBOX"/>
    <property type="match status" value="1"/>
</dbReference>
<reference evidence="8 9" key="1">
    <citation type="submission" date="2025-04" db="UniProtKB">
        <authorList>
            <consortium name="RefSeq"/>
        </authorList>
    </citation>
    <scope>IDENTIFICATION</scope>
    <source>
        <tissue evidence="8 9">Whole organism</tissue>
    </source>
</reference>
<dbReference type="Proteomes" id="UP000694843">
    <property type="component" value="Unplaced"/>
</dbReference>